<feature type="domain" description="DUF4349" evidence="4">
    <location>
        <begin position="90"/>
        <end position="305"/>
    </location>
</feature>
<proteinExistence type="predicted"/>
<evidence type="ECO:0000313" key="6">
    <source>
        <dbReference type="Proteomes" id="UP000198935"/>
    </source>
</evidence>
<dbReference type="PROSITE" id="PS51257">
    <property type="entry name" value="PROKAR_LIPOPROTEIN"/>
    <property type="match status" value="1"/>
</dbReference>
<sequence>MIKKQLQFAIVALTVLLFTIVIGCAGNVEPESVAFEDSAADGAFEADDAGFNEMTAANEAYEESETVARADSETQMDTKSAQTAGEQSARMVIYNADMTIEVNDFQKTQTEIFQKVEQIGGFVVQSSVTQSEQEDIFGNIVVKVPQAEFHAFLNDLEAFSTKVLDRSVAGNDVTEEYIDLESRLRSRETVEERLLAFMEDANNTEDLLKISDDLAKVQEEMEQLTGQLNYLEHHVAYSTVTVFVHERKVTVPPIQDSGALNTWENAKSLFMSTINVIITFFSQAAVFLIGLSPVLLPAAAISGVVILRALKHKRQSNDISEQ</sequence>
<gene>
    <name evidence="5" type="ORF">SAMN05421736_10973</name>
</gene>
<keyword evidence="3" id="KW-0472">Membrane</keyword>
<evidence type="ECO:0000256" key="3">
    <source>
        <dbReference type="SAM" id="Phobius"/>
    </source>
</evidence>
<feature type="transmembrane region" description="Helical" evidence="3">
    <location>
        <begin position="280"/>
        <end position="307"/>
    </location>
</feature>
<reference evidence="6" key="1">
    <citation type="submission" date="2016-10" db="EMBL/GenBank/DDBJ databases">
        <authorList>
            <person name="Varghese N."/>
            <person name="Submissions S."/>
        </authorList>
    </citation>
    <scope>NUCLEOTIDE SEQUENCE [LARGE SCALE GENOMIC DNA]</scope>
    <source>
        <strain evidence="6">SP</strain>
    </source>
</reference>
<dbReference type="EMBL" id="FNPI01000009">
    <property type="protein sequence ID" value="SDZ29522.1"/>
    <property type="molecule type" value="Genomic_DNA"/>
</dbReference>
<evidence type="ECO:0000256" key="1">
    <source>
        <dbReference type="SAM" id="Coils"/>
    </source>
</evidence>
<keyword evidence="6" id="KW-1185">Reference proteome</keyword>
<evidence type="ECO:0000313" key="5">
    <source>
        <dbReference type="EMBL" id="SDZ29522.1"/>
    </source>
</evidence>
<keyword evidence="3" id="KW-0812">Transmembrane</keyword>
<feature type="region of interest" description="Disordered" evidence="2">
    <location>
        <begin position="60"/>
        <end position="84"/>
    </location>
</feature>
<accession>A0A1H3RV56</accession>
<dbReference type="Proteomes" id="UP000198935">
    <property type="component" value="Unassembled WGS sequence"/>
</dbReference>
<keyword evidence="1" id="KW-0175">Coiled coil</keyword>
<dbReference type="Pfam" id="PF14257">
    <property type="entry name" value="DUF4349"/>
    <property type="match status" value="1"/>
</dbReference>
<dbReference type="InterPro" id="IPR025645">
    <property type="entry name" value="DUF4349"/>
</dbReference>
<keyword evidence="3" id="KW-1133">Transmembrane helix</keyword>
<name>A0A1H3RV56_9BACI</name>
<protein>
    <recommendedName>
        <fullName evidence="4">DUF4349 domain-containing protein</fullName>
    </recommendedName>
</protein>
<dbReference type="AlphaFoldDB" id="A0A1H3RV56"/>
<organism evidence="5 6">
    <name type="scientific">Evansella caseinilytica</name>
    <dbReference type="NCBI Taxonomy" id="1503961"/>
    <lineage>
        <taxon>Bacteria</taxon>
        <taxon>Bacillati</taxon>
        <taxon>Bacillota</taxon>
        <taxon>Bacilli</taxon>
        <taxon>Bacillales</taxon>
        <taxon>Bacillaceae</taxon>
        <taxon>Evansella</taxon>
    </lineage>
</organism>
<feature type="compositionally biased region" description="Polar residues" evidence="2">
    <location>
        <begin position="73"/>
        <end position="84"/>
    </location>
</feature>
<feature type="coiled-coil region" evidence="1">
    <location>
        <begin position="207"/>
        <end position="234"/>
    </location>
</feature>
<evidence type="ECO:0000256" key="2">
    <source>
        <dbReference type="SAM" id="MobiDB-lite"/>
    </source>
</evidence>
<evidence type="ECO:0000259" key="4">
    <source>
        <dbReference type="Pfam" id="PF14257"/>
    </source>
</evidence>
<dbReference type="STRING" id="1503961.SAMN05421736_10973"/>